<proteinExistence type="predicted"/>
<dbReference type="RefSeq" id="WP_000425700.1">
    <property type="nucleotide sequence ID" value="NZ_JAAAWR010000019.1"/>
</dbReference>
<keyword evidence="1" id="KW-1133">Transmembrane helix</keyword>
<feature type="transmembrane region" description="Helical" evidence="1">
    <location>
        <begin position="16"/>
        <end position="37"/>
    </location>
</feature>
<keyword evidence="1" id="KW-0472">Membrane</keyword>
<feature type="transmembrane region" description="Helical" evidence="1">
    <location>
        <begin position="43"/>
        <end position="64"/>
    </location>
</feature>
<dbReference type="EMBL" id="MPON01000025">
    <property type="protein sequence ID" value="OKA31986.1"/>
    <property type="molecule type" value="Genomic_DNA"/>
</dbReference>
<keyword evidence="1" id="KW-0812">Transmembrane</keyword>
<evidence type="ECO:0000313" key="2">
    <source>
        <dbReference type="EMBL" id="OKA31986.1"/>
    </source>
</evidence>
<comment type="caution">
    <text evidence="2">The sequence shown here is derived from an EMBL/GenBank/DDBJ whole genome shotgun (WGS) entry which is preliminary data.</text>
</comment>
<evidence type="ECO:0000256" key="1">
    <source>
        <dbReference type="SAM" id="Phobius"/>
    </source>
</evidence>
<dbReference type="AlphaFoldDB" id="A0A1Q4L4A5"/>
<name>A0A1Q4L4A5_BACCE</name>
<sequence>MEMMRNPKNTKQEIKIAFFYIIDAGIIGLMLILASYMPNLFPVGGFGRIMFYVLFGTFGLFLCIKPHNSPTNRNIMVILDMLKMDNRNYHPIEVNTISSKTKKK</sequence>
<organism evidence="2 3">
    <name type="scientific">Bacillus cereus</name>
    <dbReference type="NCBI Taxonomy" id="1396"/>
    <lineage>
        <taxon>Bacteria</taxon>
        <taxon>Bacillati</taxon>
        <taxon>Bacillota</taxon>
        <taxon>Bacilli</taxon>
        <taxon>Bacillales</taxon>
        <taxon>Bacillaceae</taxon>
        <taxon>Bacillus</taxon>
        <taxon>Bacillus cereus group</taxon>
    </lineage>
</organism>
<reference evidence="2 3" key="1">
    <citation type="submission" date="2016-11" db="EMBL/GenBank/DDBJ databases">
        <title>Identification of Bacillus cereus isolated from egg-white.</title>
        <authorList>
            <person name="Soni A."/>
            <person name="Oey I."/>
            <person name="Silcock P."/>
            <person name="Bremer P."/>
        </authorList>
    </citation>
    <scope>NUCLEOTIDE SEQUENCE [LARGE SCALE GENOMIC DNA]</scope>
    <source>
        <strain evidence="2 3">NZAS03</strain>
    </source>
</reference>
<dbReference type="Proteomes" id="UP000186535">
    <property type="component" value="Unassembled WGS sequence"/>
</dbReference>
<protein>
    <submittedName>
        <fullName evidence="2">Uncharacterized protein</fullName>
    </submittedName>
</protein>
<evidence type="ECO:0000313" key="3">
    <source>
        <dbReference type="Proteomes" id="UP000186535"/>
    </source>
</evidence>
<gene>
    <name evidence="2" type="ORF">BJR07_29055</name>
</gene>
<accession>A0A1Q4L4A5</accession>